<keyword evidence="3" id="KW-1185">Reference proteome</keyword>
<proteinExistence type="predicted"/>
<protein>
    <recommendedName>
        <fullName evidence="1">DUF6697 domain-containing protein</fullName>
    </recommendedName>
</protein>
<dbReference type="Pfam" id="PF20411">
    <property type="entry name" value="DUF6697"/>
    <property type="match status" value="1"/>
</dbReference>
<evidence type="ECO:0000259" key="1">
    <source>
        <dbReference type="Pfam" id="PF20411"/>
    </source>
</evidence>
<dbReference type="InterPro" id="IPR046520">
    <property type="entry name" value="DUF6697"/>
</dbReference>
<organism evidence="2 3">
    <name type="scientific">Mycena rosella</name>
    <name type="common">Pink bonnet</name>
    <name type="synonym">Agaricus rosellus</name>
    <dbReference type="NCBI Taxonomy" id="1033263"/>
    <lineage>
        <taxon>Eukaryota</taxon>
        <taxon>Fungi</taxon>
        <taxon>Dikarya</taxon>
        <taxon>Basidiomycota</taxon>
        <taxon>Agaricomycotina</taxon>
        <taxon>Agaricomycetes</taxon>
        <taxon>Agaricomycetidae</taxon>
        <taxon>Agaricales</taxon>
        <taxon>Marasmiineae</taxon>
        <taxon>Mycenaceae</taxon>
        <taxon>Mycena</taxon>
    </lineage>
</organism>
<reference evidence="2" key="1">
    <citation type="submission" date="2023-03" db="EMBL/GenBank/DDBJ databases">
        <title>Massive genome expansion in bonnet fungi (Mycena s.s.) driven by repeated elements and novel gene families across ecological guilds.</title>
        <authorList>
            <consortium name="Lawrence Berkeley National Laboratory"/>
            <person name="Harder C.B."/>
            <person name="Miyauchi S."/>
            <person name="Viragh M."/>
            <person name="Kuo A."/>
            <person name="Thoen E."/>
            <person name="Andreopoulos B."/>
            <person name="Lu D."/>
            <person name="Skrede I."/>
            <person name="Drula E."/>
            <person name="Henrissat B."/>
            <person name="Morin E."/>
            <person name="Kohler A."/>
            <person name="Barry K."/>
            <person name="LaButti K."/>
            <person name="Morin E."/>
            <person name="Salamov A."/>
            <person name="Lipzen A."/>
            <person name="Mereny Z."/>
            <person name="Hegedus B."/>
            <person name="Baldrian P."/>
            <person name="Stursova M."/>
            <person name="Weitz H."/>
            <person name="Taylor A."/>
            <person name="Grigoriev I.V."/>
            <person name="Nagy L.G."/>
            <person name="Martin F."/>
            <person name="Kauserud H."/>
        </authorList>
    </citation>
    <scope>NUCLEOTIDE SEQUENCE</scope>
    <source>
        <strain evidence="2">CBHHK067</strain>
    </source>
</reference>
<name>A0AAD7CW36_MYCRO</name>
<evidence type="ECO:0000313" key="2">
    <source>
        <dbReference type="EMBL" id="KAJ7667078.1"/>
    </source>
</evidence>
<comment type="caution">
    <text evidence="2">The sequence shown here is derived from an EMBL/GenBank/DDBJ whole genome shotgun (WGS) entry which is preliminary data.</text>
</comment>
<evidence type="ECO:0000313" key="3">
    <source>
        <dbReference type="Proteomes" id="UP001221757"/>
    </source>
</evidence>
<sequence length="419" mass="46238">MEADSKFNLQDMKTTPVKIKADNANGATLNVKIEAGYLSETKQDEMEVDNPIATEGIAAATLPSIPDLGLEDAMDVDLDAPGSVIVPTLRLASTSYHPEAKIAIKKEPQDGVVPRPSKRQRSCFIDAVVDPSFAALGIKRARNIPTKNSRSTRIPPPIKKIKKLERSEGLGAGTLSARLVAAGIGAEPYPIALGADIKDVSVRRDFMRIHYGGSSQEAFPPISRENYTRTGHRYFMYPNLVQNPDAPMIPGAPGLFLDASGRSAQECDAKWASGAYNLKVLTRLGVNDNLYMGDYAIRPAESLTRAEWAAQTPAVCVIRPASRLLIFPTQMRNRWCNQLANLKKDLGRETRTRISLRRRLGRNPTFAEVDFAIENDQKFGYITADDIAQAFENGDERLAVWTMKCIGYDEQFQRDLPAK</sequence>
<gene>
    <name evidence="2" type="ORF">B0H17DRAFT_258439</name>
</gene>
<dbReference type="EMBL" id="JARKIE010000206">
    <property type="protein sequence ID" value="KAJ7667078.1"/>
    <property type="molecule type" value="Genomic_DNA"/>
</dbReference>
<dbReference type="AlphaFoldDB" id="A0AAD7CW36"/>
<dbReference type="Proteomes" id="UP001221757">
    <property type="component" value="Unassembled WGS sequence"/>
</dbReference>
<feature type="domain" description="DUF6697" evidence="1">
    <location>
        <begin position="202"/>
        <end position="416"/>
    </location>
</feature>
<accession>A0AAD7CW36</accession>